<dbReference type="AlphaFoldDB" id="A0A0V8M626"/>
<keyword evidence="1" id="KW-0812">Transmembrane</keyword>
<dbReference type="EMBL" id="JGYD01000001">
    <property type="protein sequence ID" value="KSV18977.1"/>
    <property type="molecule type" value="Genomic_DNA"/>
</dbReference>
<dbReference type="RefSeq" id="WP_058291983.1">
    <property type="nucleotide sequence ID" value="NZ_JGYD01000001.1"/>
</dbReference>
<accession>A0A0V8M626</accession>
<feature type="transmembrane region" description="Helical" evidence="1">
    <location>
        <begin position="78"/>
        <end position="100"/>
    </location>
</feature>
<comment type="caution">
    <text evidence="2">The sequence shown here is derived from an EMBL/GenBank/DDBJ whole genome shotgun (WGS) entry which is preliminary data.</text>
</comment>
<evidence type="ECO:0000313" key="3">
    <source>
        <dbReference type="Proteomes" id="UP000053577"/>
    </source>
</evidence>
<keyword evidence="1" id="KW-1133">Transmembrane helix</keyword>
<organism evidence="2 3">
    <name type="scientific">Dehalococcoides mccartyi</name>
    <dbReference type="NCBI Taxonomy" id="61435"/>
    <lineage>
        <taxon>Bacteria</taxon>
        <taxon>Bacillati</taxon>
        <taxon>Chloroflexota</taxon>
        <taxon>Dehalococcoidia</taxon>
        <taxon>Dehalococcoidales</taxon>
        <taxon>Dehalococcoidaceae</taxon>
        <taxon>Dehalococcoides</taxon>
    </lineage>
</organism>
<evidence type="ECO:0000256" key="1">
    <source>
        <dbReference type="SAM" id="Phobius"/>
    </source>
</evidence>
<keyword evidence="1" id="KW-0472">Membrane</keyword>
<feature type="transmembrane region" description="Helical" evidence="1">
    <location>
        <begin position="264"/>
        <end position="282"/>
    </location>
</feature>
<name>A0A0V8M626_9CHLR</name>
<feature type="transmembrane region" description="Helical" evidence="1">
    <location>
        <begin position="53"/>
        <end position="72"/>
    </location>
</feature>
<gene>
    <name evidence="2" type="ORF">DA01_00475</name>
</gene>
<reference evidence="2 3" key="1">
    <citation type="journal article" date="2015" name="Sci. Rep.">
        <title>A comparative genomics and reductive dehalogenase gene transcription study of two chloroethene-respiring bacteria, Dehalococcoides mccartyi strains MB and 11a.</title>
        <authorList>
            <person name="Low A."/>
            <person name="Shen Z."/>
            <person name="Cheng D."/>
            <person name="Rogers M.J."/>
            <person name="Lee P.K."/>
            <person name="He J."/>
        </authorList>
    </citation>
    <scope>NUCLEOTIDE SEQUENCE [LARGE SCALE GENOMIC DNA]</scope>
    <source>
        <strain evidence="2 3">MB</strain>
    </source>
</reference>
<sequence length="284" mass="31925">MANIKGYLIAQENNFFSPNIKYAVAFLADKMLFIKMDKSLFAEILSTNRQMQMFILGSVFALLCGVTGLLVWNTPEAGLFGLIIGVLVGVFIGIIVSGSIRKKVKITRDIILQRLADLPPEELLRLNKKNFEVWYNAITGADFMPVGFNLACGNSRVGILRLYLEGCKSDKYDISDEMSYGESLELLRKMLPCKVSKWEYVGIPKLPLAVDVIKKREKRMPENEIFDYICKKGITEADAADLLVEASTNGDGIRQLVKEANKTVVFMIMGCFAVLFVVYIWTLF</sequence>
<dbReference type="PATRIC" id="fig|61435.5.peg.102"/>
<proteinExistence type="predicted"/>
<dbReference type="Proteomes" id="UP000053577">
    <property type="component" value="Unassembled WGS sequence"/>
</dbReference>
<evidence type="ECO:0000313" key="2">
    <source>
        <dbReference type="EMBL" id="KSV18977.1"/>
    </source>
</evidence>
<protein>
    <submittedName>
        <fullName evidence="2">Uncharacterized protein</fullName>
    </submittedName>
</protein>